<feature type="region of interest" description="Disordered" evidence="1">
    <location>
        <begin position="1"/>
        <end position="45"/>
    </location>
</feature>
<dbReference type="PANTHER" id="PTHR36054">
    <property type="entry name" value="PROTEIN SICKLE"/>
    <property type="match status" value="1"/>
</dbReference>
<name>A0A9D5BAQ2_PEA</name>
<dbReference type="Proteomes" id="UP001058974">
    <property type="component" value="Chromosome 2"/>
</dbReference>
<dbReference type="GO" id="GO:0000398">
    <property type="term" value="P:mRNA splicing, via spliceosome"/>
    <property type="evidence" value="ECO:0007669"/>
    <property type="project" value="InterPro"/>
</dbReference>
<dbReference type="EMBL" id="JAMSHJ010000002">
    <property type="protein sequence ID" value="KAI5435489.1"/>
    <property type="molecule type" value="Genomic_DNA"/>
</dbReference>
<dbReference type="PANTHER" id="PTHR36054:SF2">
    <property type="entry name" value="PROTEIN SICKLE"/>
    <property type="match status" value="1"/>
</dbReference>
<dbReference type="AlphaFoldDB" id="A0A9D5BAQ2"/>
<dbReference type="InterPro" id="IPR039292">
    <property type="entry name" value="SICKLE"/>
</dbReference>
<sequence>MEDSEQRRKRLKEMRLQADLAEDSGGGGGGEGSGTQGILSNPLAEAPSIMLPPDAAPRFNYYTDPMNAFSSDKRNSVNVRPAPEYLPPPPPHLPLNFGGSPMVRFSLPHTGI</sequence>
<dbReference type="Gramene" id="Psat02G0206200-T1">
    <property type="protein sequence ID" value="KAI5435489.1"/>
    <property type="gene ID" value="KIW84_022062"/>
</dbReference>
<comment type="caution">
    <text evidence="2">The sequence shown here is derived from an EMBL/GenBank/DDBJ whole genome shotgun (WGS) entry which is preliminary data.</text>
</comment>
<evidence type="ECO:0000313" key="2">
    <source>
        <dbReference type="EMBL" id="KAI5435489.1"/>
    </source>
</evidence>
<keyword evidence="3" id="KW-1185">Reference proteome</keyword>
<proteinExistence type="predicted"/>
<organism evidence="2 3">
    <name type="scientific">Pisum sativum</name>
    <name type="common">Garden pea</name>
    <name type="synonym">Lathyrus oleraceus</name>
    <dbReference type="NCBI Taxonomy" id="3888"/>
    <lineage>
        <taxon>Eukaryota</taxon>
        <taxon>Viridiplantae</taxon>
        <taxon>Streptophyta</taxon>
        <taxon>Embryophyta</taxon>
        <taxon>Tracheophyta</taxon>
        <taxon>Spermatophyta</taxon>
        <taxon>Magnoliopsida</taxon>
        <taxon>eudicotyledons</taxon>
        <taxon>Gunneridae</taxon>
        <taxon>Pentapetalae</taxon>
        <taxon>rosids</taxon>
        <taxon>fabids</taxon>
        <taxon>Fabales</taxon>
        <taxon>Fabaceae</taxon>
        <taxon>Papilionoideae</taxon>
        <taxon>50 kb inversion clade</taxon>
        <taxon>NPAAA clade</taxon>
        <taxon>Hologalegina</taxon>
        <taxon>IRL clade</taxon>
        <taxon>Fabeae</taxon>
        <taxon>Lathyrus</taxon>
    </lineage>
</organism>
<evidence type="ECO:0000313" key="3">
    <source>
        <dbReference type="Proteomes" id="UP001058974"/>
    </source>
</evidence>
<accession>A0A9D5BAQ2</accession>
<reference evidence="2 3" key="1">
    <citation type="journal article" date="2022" name="Nat. Genet.">
        <title>Improved pea reference genome and pan-genome highlight genomic features and evolutionary characteristics.</title>
        <authorList>
            <person name="Yang T."/>
            <person name="Liu R."/>
            <person name="Luo Y."/>
            <person name="Hu S."/>
            <person name="Wang D."/>
            <person name="Wang C."/>
            <person name="Pandey M.K."/>
            <person name="Ge S."/>
            <person name="Xu Q."/>
            <person name="Li N."/>
            <person name="Li G."/>
            <person name="Huang Y."/>
            <person name="Saxena R.K."/>
            <person name="Ji Y."/>
            <person name="Li M."/>
            <person name="Yan X."/>
            <person name="He Y."/>
            <person name="Liu Y."/>
            <person name="Wang X."/>
            <person name="Xiang C."/>
            <person name="Varshney R.K."/>
            <person name="Ding H."/>
            <person name="Gao S."/>
            <person name="Zong X."/>
        </authorList>
    </citation>
    <scope>NUCLEOTIDE SEQUENCE [LARGE SCALE GENOMIC DNA]</scope>
    <source>
        <strain evidence="2 3">cv. Zhongwan 6</strain>
    </source>
</reference>
<protein>
    <submittedName>
        <fullName evidence="2">Uncharacterized protein</fullName>
    </submittedName>
</protein>
<feature type="compositionally biased region" description="Gly residues" evidence="1">
    <location>
        <begin position="24"/>
        <end position="35"/>
    </location>
</feature>
<gene>
    <name evidence="2" type="ORF">KIW84_022062</name>
</gene>
<dbReference type="GO" id="GO:0035196">
    <property type="term" value="P:miRNA processing"/>
    <property type="evidence" value="ECO:0007669"/>
    <property type="project" value="InterPro"/>
</dbReference>
<evidence type="ECO:0000256" key="1">
    <source>
        <dbReference type="SAM" id="MobiDB-lite"/>
    </source>
</evidence>
<feature type="non-terminal residue" evidence="2">
    <location>
        <position position="112"/>
    </location>
</feature>